<accession>A0ABU6YUC5</accession>
<evidence type="ECO:0000313" key="1">
    <source>
        <dbReference type="EMBL" id="MED6212909.1"/>
    </source>
</evidence>
<protein>
    <submittedName>
        <fullName evidence="1">Uncharacterized protein</fullName>
    </submittedName>
</protein>
<sequence>MSSQSSRSVRSGSVAQGRELLCHHGVRAVLCTSSTKENPGRRFWAAYIIGFKKVVSFSVGQMQNQNLRIHK</sequence>
<keyword evidence="2" id="KW-1185">Reference proteome</keyword>
<comment type="caution">
    <text evidence="1">The sequence shown here is derived from an EMBL/GenBank/DDBJ whole genome shotgun (WGS) entry which is preliminary data.</text>
</comment>
<dbReference type="EMBL" id="JASCZI010243231">
    <property type="protein sequence ID" value="MED6212909.1"/>
    <property type="molecule type" value="Genomic_DNA"/>
</dbReference>
<evidence type="ECO:0000313" key="2">
    <source>
        <dbReference type="Proteomes" id="UP001341840"/>
    </source>
</evidence>
<reference evidence="1 2" key="1">
    <citation type="journal article" date="2023" name="Plants (Basel)">
        <title>Bridging the Gap: Combining Genomics and Transcriptomics Approaches to Understand Stylosanthes scabra, an Orphan Legume from the Brazilian Caatinga.</title>
        <authorList>
            <person name="Ferreira-Neto J.R.C."/>
            <person name="da Silva M.D."/>
            <person name="Binneck E."/>
            <person name="de Melo N.F."/>
            <person name="da Silva R.H."/>
            <person name="de Melo A.L.T.M."/>
            <person name="Pandolfi V."/>
            <person name="Bustamante F.O."/>
            <person name="Brasileiro-Vidal A.C."/>
            <person name="Benko-Iseppon A.M."/>
        </authorList>
    </citation>
    <scope>NUCLEOTIDE SEQUENCE [LARGE SCALE GENOMIC DNA]</scope>
    <source>
        <tissue evidence="1">Leaves</tissue>
    </source>
</reference>
<proteinExistence type="predicted"/>
<dbReference type="Proteomes" id="UP001341840">
    <property type="component" value="Unassembled WGS sequence"/>
</dbReference>
<gene>
    <name evidence="1" type="ORF">PIB30_087986</name>
</gene>
<organism evidence="1 2">
    <name type="scientific">Stylosanthes scabra</name>
    <dbReference type="NCBI Taxonomy" id="79078"/>
    <lineage>
        <taxon>Eukaryota</taxon>
        <taxon>Viridiplantae</taxon>
        <taxon>Streptophyta</taxon>
        <taxon>Embryophyta</taxon>
        <taxon>Tracheophyta</taxon>
        <taxon>Spermatophyta</taxon>
        <taxon>Magnoliopsida</taxon>
        <taxon>eudicotyledons</taxon>
        <taxon>Gunneridae</taxon>
        <taxon>Pentapetalae</taxon>
        <taxon>rosids</taxon>
        <taxon>fabids</taxon>
        <taxon>Fabales</taxon>
        <taxon>Fabaceae</taxon>
        <taxon>Papilionoideae</taxon>
        <taxon>50 kb inversion clade</taxon>
        <taxon>dalbergioids sensu lato</taxon>
        <taxon>Dalbergieae</taxon>
        <taxon>Pterocarpus clade</taxon>
        <taxon>Stylosanthes</taxon>
    </lineage>
</organism>
<name>A0ABU6YUC5_9FABA</name>